<keyword evidence="3" id="KW-1185">Reference proteome</keyword>
<dbReference type="EnsemblPlants" id="PGSC0003DMT400035184">
    <property type="protein sequence ID" value="PGSC0003DMT400035184"/>
    <property type="gene ID" value="PGSC0003DMG402013522"/>
</dbReference>
<dbReference type="PaxDb" id="4113-PGSC0003DMT400035184"/>
<reference evidence="2" key="2">
    <citation type="submission" date="2015-06" db="UniProtKB">
        <authorList>
            <consortium name="EnsemblPlants"/>
        </authorList>
    </citation>
    <scope>IDENTIFICATION</scope>
    <source>
        <strain evidence="2">DM1-3 516 R44</strain>
    </source>
</reference>
<dbReference type="Gramene" id="PGSC0003DMT400035184">
    <property type="protein sequence ID" value="PGSC0003DMT400035184"/>
    <property type="gene ID" value="PGSC0003DMG402013522"/>
</dbReference>
<sequence>MGIKNYTDFIILLFISTLIFIIFSLNRFTEEDTFTEVSLEYRLFVHSSEDHIHLWQPSRSNVRSLLFNVIDSDNSFFPHNISFIFDSFKLVKVLDLESVNIGGTFPSEIQFLIHLKYFAAKTGGNSIPDV</sequence>
<dbReference type="eggNOG" id="KOG4658">
    <property type="taxonomic scope" value="Eukaryota"/>
</dbReference>
<evidence type="ECO:0000256" key="1">
    <source>
        <dbReference type="SAM" id="Phobius"/>
    </source>
</evidence>
<keyword evidence="1" id="KW-0812">Transmembrane</keyword>
<name>M1B1Y3_SOLTU</name>
<keyword evidence="1" id="KW-1133">Transmembrane helix</keyword>
<reference evidence="3" key="1">
    <citation type="journal article" date="2011" name="Nature">
        <title>Genome sequence and analysis of the tuber crop potato.</title>
        <authorList>
            <consortium name="The Potato Genome Sequencing Consortium"/>
        </authorList>
    </citation>
    <scope>NUCLEOTIDE SEQUENCE [LARGE SCALE GENOMIC DNA]</scope>
    <source>
        <strain evidence="3">cv. DM1-3 516 R44</strain>
    </source>
</reference>
<evidence type="ECO:0000313" key="3">
    <source>
        <dbReference type="Proteomes" id="UP000011115"/>
    </source>
</evidence>
<dbReference type="AlphaFoldDB" id="M1B1Y3"/>
<keyword evidence="1" id="KW-0472">Membrane</keyword>
<dbReference type="Proteomes" id="UP000011115">
    <property type="component" value="Unassembled WGS sequence"/>
</dbReference>
<accession>M1B1Y3</accession>
<organism evidence="2 3">
    <name type="scientific">Solanum tuberosum</name>
    <name type="common">Potato</name>
    <dbReference type="NCBI Taxonomy" id="4113"/>
    <lineage>
        <taxon>Eukaryota</taxon>
        <taxon>Viridiplantae</taxon>
        <taxon>Streptophyta</taxon>
        <taxon>Embryophyta</taxon>
        <taxon>Tracheophyta</taxon>
        <taxon>Spermatophyta</taxon>
        <taxon>Magnoliopsida</taxon>
        <taxon>eudicotyledons</taxon>
        <taxon>Gunneridae</taxon>
        <taxon>Pentapetalae</taxon>
        <taxon>asterids</taxon>
        <taxon>lamiids</taxon>
        <taxon>Solanales</taxon>
        <taxon>Solanaceae</taxon>
        <taxon>Solanoideae</taxon>
        <taxon>Solaneae</taxon>
        <taxon>Solanum</taxon>
    </lineage>
</organism>
<dbReference type="HOGENOM" id="CLU_1941819_0_0_1"/>
<protein>
    <submittedName>
        <fullName evidence="2">PRF</fullName>
    </submittedName>
</protein>
<evidence type="ECO:0000313" key="2">
    <source>
        <dbReference type="EnsemblPlants" id="PGSC0003DMT400035184"/>
    </source>
</evidence>
<feature type="transmembrane region" description="Helical" evidence="1">
    <location>
        <begin position="6"/>
        <end position="25"/>
    </location>
</feature>
<proteinExistence type="predicted"/>
<dbReference type="InParanoid" id="M1B1Y3"/>